<protein>
    <submittedName>
        <fullName evidence="7">Uncharacterized protein</fullName>
    </submittedName>
</protein>
<feature type="chain" id="PRO_5025418429" evidence="6">
    <location>
        <begin position="19"/>
        <end position="54"/>
    </location>
</feature>
<feature type="non-terminal residue" evidence="7">
    <location>
        <position position="1"/>
    </location>
</feature>
<evidence type="ECO:0000256" key="4">
    <source>
        <dbReference type="ARBA" id="ARBA00022989"/>
    </source>
</evidence>
<keyword evidence="3" id="KW-0812">Transmembrane</keyword>
<dbReference type="GO" id="GO:0015205">
    <property type="term" value="F:nucleobase transmembrane transporter activity"/>
    <property type="evidence" value="ECO:0007669"/>
    <property type="project" value="TreeGrafter"/>
</dbReference>
<dbReference type="InterPro" id="IPR001248">
    <property type="entry name" value="Pur-cyt_permease"/>
</dbReference>
<evidence type="ECO:0000256" key="6">
    <source>
        <dbReference type="SAM" id="SignalP"/>
    </source>
</evidence>
<comment type="subcellular location">
    <subcellularLocation>
        <location evidence="1">Membrane</location>
        <topology evidence="1">Multi-pass membrane protein</topology>
    </subcellularLocation>
</comment>
<name>A0A6A5UX86_9PLEO</name>
<gene>
    <name evidence="7" type="ORF">BU23DRAFT_475791</name>
</gene>
<accession>A0A6A5UX86</accession>
<dbReference type="Proteomes" id="UP000800036">
    <property type="component" value="Unassembled WGS sequence"/>
</dbReference>
<dbReference type="OrthoDB" id="3854862at2759"/>
<keyword evidence="8" id="KW-1185">Reference proteome</keyword>
<evidence type="ECO:0000256" key="1">
    <source>
        <dbReference type="ARBA" id="ARBA00004141"/>
    </source>
</evidence>
<evidence type="ECO:0000313" key="8">
    <source>
        <dbReference type="Proteomes" id="UP000800036"/>
    </source>
</evidence>
<dbReference type="Pfam" id="PF02133">
    <property type="entry name" value="Transp_cyt_pur"/>
    <property type="match status" value="1"/>
</dbReference>
<organism evidence="7 8">
    <name type="scientific">Bimuria novae-zelandiae CBS 107.79</name>
    <dbReference type="NCBI Taxonomy" id="1447943"/>
    <lineage>
        <taxon>Eukaryota</taxon>
        <taxon>Fungi</taxon>
        <taxon>Dikarya</taxon>
        <taxon>Ascomycota</taxon>
        <taxon>Pezizomycotina</taxon>
        <taxon>Dothideomycetes</taxon>
        <taxon>Pleosporomycetidae</taxon>
        <taxon>Pleosporales</taxon>
        <taxon>Massarineae</taxon>
        <taxon>Didymosphaeriaceae</taxon>
        <taxon>Bimuria</taxon>
    </lineage>
</organism>
<evidence type="ECO:0000256" key="5">
    <source>
        <dbReference type="ARBA" id="ARBA00023136"/>
    </source>
</evidence>
<dbReference type="EMBL" id="ML976706">
    <property type="protein sequence ID" value="KAF1969763.1"/>
    <property type="molecule type" value="Genomic_DNA"/>
</dbReference>
<dbReference type="PANTHER" id="PTHR30618:SF0">
    <property type="entry name" value="PURINE-URACIL PERMEASE NCS1"/>
    <property type="match status" value="1"/>
</dbReference>
<dbReference type="PANTHER" id="PTHR30618">
    <property type="entry name" value="NCS1 FAMILY PURINE/PYRIMIDINE TRANSPORTER"/>
    <property type="match status" value="1"/>
</dbReference>
<proteinExistence type="inferred from homology"/>
<keyword evidence="4" id="KW-1133">Transmembrane helix</keyword>
<keyword evidence="5" id="KW-0472">Membrane</keyword>
<sequence>SRAVHFSFSFCFVFTTLGVNISANSLSAANDLTALFPFYMNIRRGQLLAWAFVP</sequence>
<evidence type="ECO:0000256" key="3">
    <source>
        <dbReference type="ARBA" id="ARBA00022692"/>
    </source>
</evidence>
<dbReference type="GO" id="GO:0005886">
    <property type="term" value="C:plasma membrane"/>
    <property type="evidence" value="ECO:0007669"/>
    <property type="project" value="TreeGrafter"/>
</dbReference>
<feature type="signal peptide" evidence="6">
    <location>
        <begin position="1"/>
        <end position="18"/>
    </location>
</feature>
<evidence type="ECO:0000256" key="2">
    <source>
        <dbReference type="ARBA" id="ARBA00008974"/>
    </source>
</evidence>
<evidence type="ECO:0000313" key="7">
    <source>
        <dbReference type="EMBL" id="KAF1969763.1"/>
    </source>
</evidence>
<dbReference type="Gene3D" id="1.10.4160.10">
    <property type="entry name" value="Hydantoin permease"/>
    <property type="match status" value="1"/>
</dbReference>
<keyword evidence="6" id="KW-0732">Signal</keyword>
<dbReference type="InterPro" id="IPR045225">
    <property type="entry name" value="Uracil/uridine/allantoin_perm"/>
</dbReference>
<dbReference type="AlphaFoldDB" id="A0A6A5UX86"/>
<reference evidence="7" key="1">
    <citation type="journal article" date="2020" name="Stud. Mycol.">
        <title>101 Dothideomycetes genomes: a test case for predicting lifestyles and emergence of pathogens.</title>
        <authorList>
            <person name="Haridas S."/>
            <person name="Albert R."/>
            <person name="Binder M."/>
            <person name="Bloem J."/>
            <person name="Labutti K."/>
            <person name="Salamov A."/>
            <person name="Andreopoulos B."/>
            <person name="Baker S."/>
            <person name="Barry K."/>
            <person name="Bills G."/>
            <person name="Bluhm B."/>
            <person name="Cannon C."/>
            <person name="Castanera R."/>
            <person name="Culley D."/>
            <person name="Daum C."/>
            <person name="Ezra D."/>
            <person name="Gonzalez J."/>
            <person name="Henrissat B."/>
            <person name="Kuo A."/>
            <person name="Liang C."/>
            <person name="Lipzen A."/>
            <person name="Lutzoni F."/>
            <person name="Magnuson J."/>
            <person name="Mondo S."/>
            <person name="Nolan M."/>
            <person name="Ohm R."/>
            <person name="Pangilinan J."/>
            <person name="Park H.-J."/>
            <person name="Ramirez L."/>
            <person name="Alfaro M."/>
            <person name="Sun H."/>
            <person name="Tritt A."/>
            <person name="Yoshinaga Y."/>
            <person name="Zwiers L.-H."/>
            <person name="Turgeon B."/>
            <person name="Goodwin S."/>
            <person name="Spatafora J."/>
            <person name="Crous P."/>
            <person name="Grigoriev I."/>
        </authorList>
    </citation>
    <scope>NUCLEOTIDE SEQUENCE</scope>
    <source>
        <strain evidence="7">CBS 107.79</strain>
    </source>
</reference>
<comment type="similarity">
    <text evidence="2">Belongs to the purine-cytosine permease (2.A.39) family.</text>
</comment>